<keyword evidence="2" id="KW-1185">Reference proteome</keyword>
<dbReference type="KEGG" id="nga:Ngar_c20420"/>
<name>K0IN93_NITGG</name>
<dbReference type="HOGENOM" id="CLU_100103_1_0_2"/>
<organism evidence="1 2">
    <name type="scientific">Nitrososphaera gargensis (strain Ga9.2)</name>
    <dbReference type="NCBI Taxonomy" id="1237085"/>
    <lineage>
        <taxon>Archaea</taxon>
        <taxon>Nitrososphaerota</taxon>
        <taxon>Nitrososphaeria</taxon>
        <taxon>Nitrososphaerales</taxon>
        <taxon>Nitrososphaeraceae</taxon>
        <taxon>Nitrososphaera</taxon>
    </lineage>
</organism>
<dbReference type="BioCyc" id="CNIT1237085:G1324-2040-MONOMER"/>
<dbReference type="InParanoid" id="K0IN93"/>
<gene>
    <name evidence="1" type="ordered locus">Ngar_c20420</name>
</gene>
<accession>K0IN93</accession>
<reference evidence="1 2" key="1">
    <citation type="journal article" date="2012" name="Environ. Microbiol.">
        <title>The genome of the ammonia-oxidizing Candidatus Nitrososphaera gargensis: insights into metabolic versatility and environmental adaptations.</title>
        <authorList>
            <person name="Spang A."/>
            <person name="Poehlein A."/>
            <person name="Offre P."/>
            <person name="Zumbragel S."/>
            <person name="Haider S."/>
            <person name="Rychlik N."/>
            <person name="Nowka B."/>
            <person name="Schmeisser C."/>
            <person name="Lebedeva E.V."/>
            <person name="Rattei T."/>
            <person name="Bohm C."/>
            <person name="Schmid M."/>
            <person name="Galushko A."/>
            <person name="Hatzenpichler R."/>
            <person name="Weinmaier T."/>
            <person name="Daniel R."/>
            <person name="Schleper C."/>
            <person name="Spieck E."/>
            <person name="Streit W."/>
            <person name="Wagner M."/>
        </authorList>
    </citation>
    <scope>NUCLEOTIDE SEQUENCE [LARGE SCALE GENOMIC DNA]</scope>
    <source>
        <strain evidence="2">Ga9.2</strain>
    </source>
</reference>
<dbReference type="GeneID" id="13795905"/>
<protein>
    <submittedName>
        <fullName evidence="1">Uncharacterized protein</fullName>
    </submittedName>
</protein>
<dbReference type="RefSeq" id="WP_015019509.1">
    <property type="nucleotide sequence ID" value="NC_018719.1"/>
</dbReference>
<dbReference type="OrthoDB" id="8756at2157"/>
<dbReference type="EMBL" id="CP002408">
    <property type="protein sequence ID" value="AFU58974.1"/>
    <property type="molecule type" value="Genomic_DNA"/>
</dbReference>
<dbReference type="AlphaFoldDB" id="K0IN93"/>
<evidence type="ECO:0000313" key="2">
    <source>
        <dbReference type="Proteomes" id="UP000008037"/>
    </source>
</evidence>
<dbReference type="Proteomes" id="UP000008037">
    <property type="component" value="Chromosome"/>
</dbReference>
<proteinExistence type="predicted"/>
<sequence length="201" mass="22976">MPDDPSISENVPQSKKTRSVTFRLDSSVIDELQAEADNREISLNVLVNQILKRYSEWERFENKIGMMPVPKVILSSLIDKAISVAKSSGIKDVDRYRDEIIKQAAQIAFGLMKDSVLFMKRQYNLWVVLAVLEEYMKVSGIKADHKLEGSRKHVFIIQHELGENWSLFTKELLNLIFQNLANVRADINTTPNTTVAEVVLR</sequence>
<dbReference type="STRING" id="1237085.Ngar_c20420"/>
<evidence type="ECO:0000313" key="1">
    <source>
        <dbReference type="EMBL" id="AFU58974.1"/>
    </source>
</evidence>